<feature type="transmembrane region" description="Helical" evidence="8">
    <location>
        <begin position="33"/>
        <end position="57"/>
    </location>
</feature>
<dbReference type="PATRIC" id="fig|261654.4.peg.5894"/>
<dbReference type="Proteomes" id="UP000199385">
    <property type="component" value="Chromosome I"/>
</dbReference>
<dbReference type="PANTHER" id="PTHR43711">
    <property type="entry name" value="TWO-COMPONENT HISTIDINE KINASE"/>
    <property type="match status" value="1"/>
</dbReference>
<evidence type="ECO:0000256" key="1">
    <source>
        <dbReference type="ARBA" id="ARBA00000085"/>
    </source>
</evidence>
<dbReference type="Gene3D" id="3.30.565.10">
    <property type="entry name" value="Histidine kinase-like ATPase, C-terminal domain"/>
    <property type="match status" value="1"/>
</dbReference>
<evidence type="ECO:0000256" key="8">
    <source>
        <dbReference type="SAM" id="Phobius"/>
    </source>
</evidence>
<organism evidence="10 11">
    <name type="scientific">Micromonospora auratinigra</name>
    <dbReference type="NCBI Taxonomy" id="261654"/>
    <lineage>
        <taxon>Bacteria</taxon>
        <taxon>Bacillati</taxon>
        <taxon>Actinomycetota</taxon>
        <taxon>Actinomycetes</taxon>
        <taxon>Micromonosporales</taxon>
        <taxon>Micromonosporaceae</taxon>
        <taxon>Micromonospora</taxon>
    </lineage>
</organism>
<dbReference type="InterPro" id="IPR036890">
    <property type="entry name" value="HATPase_C_sf"/>
</dbReference>
<sequence>MRDLALIFGAALLAALVVGLAGAAALRLLRGRSITVHIFVLLTMTVGAVVAGVAVIAEAMFLSPHDLEVVLITVSAAAAVSLAVGWLFGRRLAAAAVWADQARERERRIEKGRRDLVAWVSHDLRTPLAGLRAMAEALEDGVVGDPATVAEYHRRIRVETDRMTRLVDDLFELSRINAGALRLSLSAVPLGDVVSDAVAGTAPLAAARRIRLVAAESGWPTVTGSEPELARVIGNLLLNAIRYTPQDGTVRVDAGRDPDSAWLAVADSCGGIPEADLPRVFDVAFRGEPARTPRAGTGGVEGSGGLGLAIVRGLVEAHGGRVDVQNITDGCRFVVRLPAAGT</sequence>
<keyword evidence="6 10" id="KW-0418">Kinase</keyword>
<keyword evidence="8" id="KW-1133">Transmembrane helix</keyword>
<comment type="catalytic activity">
    <reaction evidence="1">
        <text>ATP + protein L-histidine = ADP + protein N-phospho-L-histidine.</text>
        <dbReference type="EC" id="2.7.13.3"/>
    </reaction>
</comment>
<evidence type="ECO:0000259" key="9">
    <source>
        <dbReference type="PROSITE" id="PS50109"/>
    </source>
</evidence>
<keyword evidence="7" id="KW-0902">Two-component regulatory system</keyword>
<dbReference type="RefSeq" id="WP_091671405.1">
    <property type="nucleotide sequence ID" value="NZ_LT594323.1"/>
</dbReference>
<dbReference type="EC" id="2.7.13.3" evidence="3"/>
<dbReference type="GO" id="GO:0000155">
    <property type="term" value="F:phosphorelay sensor kinase activity"/>
    <property type="evidence" value="ECO:0007669"/>
    <property type="project" value="InterPro"/>
</dbReference>
<dbReference type="Gene3D" id="1.10.287.130">
    <property type="match status" value="1"/>
</dbReference>
<keyword evidence="11" id="KW-1185">Reference proteome</keyword>
<accession>A0A1A9A8N2</accession>
<reference evidence="11" key="1">
    <citation type="submission" date="2016-06" db="EMBL/GenBank/DDBJ databases">
        <authorList>
            <person name="Varghese N."/>
            <person name="Submissions Spin"/>
        </authorList>
    </citation>
    <scope>NUCLEOTIDE SEQUENCE [LARGE SCALE GENOMIC DNA]</scope>
    <source>
        <strain evidence="11">DSM 44815</strain>
    </source>
</reference>
<dbReference type="PRINTS" id="PR00344">
    <property type="entry name" value="BCTRLSENSOR"/>
</dbReference>
<comment type="subcellular location">
    <subcellularLocation>
        <location evidence="2">Cell membrane</location>
    </subcellularLocation>
</comment>
<dbReference type="SMART" id="SM00388">
    <property type="entry name" value="HisKA"/>
    <property type="match status" value="1"/>
</dbReference>
<dbReference type="OrthoDB" id="9806130at2"/>
<name>A0A1A9A8N2_9ACTN</name>
<evidence type="ECO:0000256" key="4">
    <source>
        <dbReference type="ARBA" id="ARBA00022553"/>
    </source>
</evidence>
<dbReference type="SUPFAM" id="SSF55874">
    <property type="entry name" value="ATPase domain of HSP90 chaperone/DNA topoisomerase II/histidine kinase"/>
    <property type="match status" value="1"/>
</dbReference>
<evidence type="ECO:0000313" key="11">
    <source>
        <dbReference type="Proteomes" id="UP000199385"/>
    </source>
</evidence>
<keyword evidence="4" id="KW-0597">Phosphoprotein</keyword>
<dbReference type="InterPro" id="IPR036097">
    <property type="entry name" value="HisK_dim/P_sf"/>
</dbReference>
<dbReference type="Pfam" id="PF02518">
    <property type="entry name" value="HATPase_c"/>
    <property type="match status" value="1"/>
</dbReference>
<evidence type="ECO:0000256" key="3">
    <source>
        <dbReference type="ARBA" id="ARBA00012438"/>
    </source>
</evidence>
<keyword evidence="8" id="KW-0472">Membrane</keyword>
<evidence type="ECO:0000256" key="2">
    <source>
        <dbReference type="ARBA" id="ARBA00004236"/>
    </source>
</evidence>
<evidence type="ECO:0000256" key="7">
    <source>
        <dbReference type="ARBA" id="ARBA00023012"/>
    </source>
</evidence>
<gene>
    <name evidence="10" type="ORF">GA0070611_5821</name>
</gene>
<dbReference type="InterPro" id="IPR050736">
    <property type="entry name" value="Sensor_HK_Regulatory"/>
</dbReference>
<dbReference type="AlphaFoldDB" id="A0A1A9A8N2"/>
<feature type="transmembrane region" description="Helical" evidence="8">
    <location>
        <begin position="69"/>
        <end position="88"/>
    </location>
</feature>
<protein>
    <recommendedName>
        <fullName evidence="3">histidine kinase</fullName>
        <ecNumber evidence="3">2.7.13.3</ecNumber>
    </recommendedName>
</protein>
<dbReference type="InterPro" id="IPR003594">
    <property type="entry name" value="HATPase_dom"/>
</dbReference>
<dbReference type="FunFam" id="1.10.287.130:FF:000001">
    <property type="entry name" value="Two-component sensor histidine kinase"/>
    <property type="match status" value="1"/>
</dbReference>
<dbReference type="GO" id="GO:0005886">
    <property type="term" value="C:plasma membrane"/>
    <property type="evidence" value="ECO:0007669"/>
    <property type="project" value="UniProtKB-SubCell"/>
</dbReference>
<dbReference type="CDD" id="cd00082">
    <property type="entry name" value="HisKA"/>
    <property type="match status" value="1"/>
</dbReference>
<dbReference type="SMART" id="SM00387">
    <property type="entry name" value="HATPase_c"/>
    <property type="match status" value="1"/>
</dbReference>
<keyword evidence="5" id="KW-0808">Transferase</keyword>
<dbReference type="Pfam" id="PF00512">
    <property type="entry name" value="HisKA"/>
    <property type="match status" value="1"/>
</dbReference>
<dbReference type="InterPro" id="IPR003661">
    <property type="entry name" value="HisK_dim/P_dom"/>
</dbReference>
<dbReference type="PANTHER" id="PTHR43711:SF1">
    <property type="entry name" value="HISTIDINE KINASE 1"/>
    <property type="match status" value="1"/>
</dbReference>
<keyword evidence="8" id="KW-0812">Transmembrane</keyword>
<proteinExistence type="predicted"/>
<feature type="domain" description="Histidine kinase" evidence="9">
    <location>
        <begin position="119"/>
        <end position="341"/>
    </location>
</feature>
<dbReference type="EMBL" id="LT594323">
    <property type="protein sequence ID" value="SBT52841.1"/>
    <property type="molecule type" value="Genomic_DNA"/>
</dbReference>
<evidence type="ECO:0000256" key="6">
    <source>
        <dbReference type="ARBA" id="ARBA00022777"/>
    </source>
</evidence>
<dbReference type="STRING" id="261654.GA0070611_5821"/>
<evidence type="ECO:0000256" key="5">
    <source>
        <dbReference type="ARBA" id="ARBA00022679"/>
    </source>
</evidence>
<dbReference type="InterPro" id="IPR004358">
    <property type="entry name" value="Sig_transdc_His_kin-like_C"/>
</dbReference>
<dbReference type="CDD" id="cd00075">
    <property type="entry name" value="HATPase"/>
    <property type="match status" value="1"/>
</dbReference>
<dbReference type="InterPro" id="IPR005467">
    <property type="entry name" value="His_kinase_dom"/>
</dbReference>
<evidence type="ECO:0000313" key="10">
    <source>
        <dbReference type="EMBL" id="SBT52841.1"/>
    </source>
</evidence>
<dbReference type="SUPFAM" id="SSF47384">
    <property type="entry name" value="Homodimeric domain of signal transducing histidine kinase"/>
    <property type="match status" value="1"/>
</dbReference>
<dbReference type="PROSITE" id="PS50109">
    <property type="entry name" value="HIS_KIN"/>
    <property type="match status" value="1"/>
</dbReference>